<evidence type="ECO:0000256" key="2">
    <source>
        <dbReference type="SAM" id="MobiDB-lite"/>
    </source>
</evidence>
<gene>
    <name evidence="5" type="ORF">D9756_001165</name>
</gene>
<sequence>MPRVRRSNTQAPGDSSGPDEQQATVPMESMDENSSSSRPKRARKQTQRFSNASATTGSIKTTRSKKRVADKGKRKARPSDQEELVNPAESAGTVEDEPPRKKARSKKESTPKEEKRLAQFKSHCPQKTLERAERVRTQRFFMVDRRRAGKELKEEFKVLGSTANVYTVTIDHKPKCDCPDNRMGNHCKHIMFIFLKVLCVPIKSHIWYQKALLTSELESVFSSAPEAPNSVTNPRVREAFLRATGQLAESSSAITNSKKRIPGEEDDCPICYDTMFGVAEIGLAFCEECGNALHKECFVQYEKNARQTGKTITCVWCRSEWGMQGPAKPTGSATQRGAFVNLAGAVPEIDGRRDTSSYYHGPRQGQHYYGYNYYGDSV</sequence>
<evidence type="ECO:0000313" key="6">
    <source>
        <dbReference type="Proteomes" id="UP000559027"/>
    </source>
</evidence>
<dbReference type="InterPro" id="IPR001841">
    <property type="entry name" value="Znf_RING"/>
</dbReference>
<keyword evidence="1" id="KW-0863">Zinc-finger</keyword>
<dbReference type="InterPro" id="IPR013083">
    <property type="entry name" value="Znf_RING/FYVE/PHD"/>
</dbReference>
<evidence type="ECO:0000259" key="3">
    <source>
        <dbReference type="PROSITE" id="PS50089"/>
    </source>
</evidence>
<organism evidence="5 6">
    <name type="scientific">Leucocoprinus leucothites</name>
    <dbReference type="NCBI Taxonomy" id="201217"/>
    <lineage>
        <taxon>Eukaryota</taxon>
        <taxon>Fungi</taxon>
        <taxon>Dikarya</taxon>
        <taxon>Basidiomycota</taxon>
        <taxon>Agaricomycotina</taxon>
        <taxon>Agaricomycetes</taxon>
        <taxon>Agaricomycetidae</taxon>
        <taxon>Agaricales</taxon>
        <taxon>Agaricineae</taxon>
        <taxon>Agaricaceae</taxon>
        <taxon>Leucocoprinus</taxon>
    </lineage>
</organism>
<feature type="domain" description="SWIM-type" evidence="4">
    <location>
        <begin position="166"/>
        <end position="198"/>
    </location>
</feature>
<feature type="compositionally biased region" description="Polar residues" evidence="2">
    <location>
        <begin position="47"/>
        <end position="61"/>
    </location>
</feature>
<evidence type="ECO:0000256" key="1">
    <source>
        <dbReference type="PROSITE-ProRule" id="PRU00175"/>
    </source>
</evidence>
<dbReference type="GO" id="GO:0061630">
    <property type="term" value="F:ubiquitin protein ligase activity"/>
    <property type="evidence" value="ECO:0007669"/>
    <property type="project" value="InterPro"/>
</dbReference>
<dbReference type="Proteomes" id="UP000559027">
    <property type="component" value="Unassembled WGS sequence"/>
</dbReference>
<dbReference type="PANTHER" id="PTHR21540:SF0">
    <property type="entry name" value="PHD FAMILY PROTEIN"/>
    <property type="match status" value="1"/>
</dbReference>
<keyword evidence="6" id="KW-1185">Reference proteome</keyword>
<dbReference type="EMBL" id="JAACJO010000005">
    <property type="protein sequence ID" value="KAF5358130.1"/>
    <property type="molecule type" value="Genomic_DNA"/>
</dbReference>
<feature type="region of interest" description="Disordered" evidence="2">
    <location>
        <begin position="1"/>
        <end position="120"/>
    </location>
</feature>
<keyword evidence="1" id="KW-0479">Metal-binding</keyword>
<protein>
    <recommendedName>
        <fullName evidence="7">SWIM-type domain-containing protein</fullName>
    </recommendedName>
</protein>
<evidence type="ECO:0000313" key="5">
    <source>
        <dbReference type="EMBL" id="KAF5358130.1"/>
    </source>
</evidence>
<keyword evidence="1" id="KW-0862">Zinc</keyword>
<dbReference type="InterPro" id="IPR039903">
    <property type="entry name" value="Zswim2"/>
</dbReference>
<dbReference type="OrthoDB" id="2122982at2759"/>
<feature type="compositionally biased region" description="Basic and acidic residues" evidence="2">
    <location>
        <begin position="106"/>
        <end position="117"/>
    </location>
</feature>
<dbReference type="InterPro" id="IPR007527">
    <property type="entry name" value="Znf_SWIM"/>
</dbReference>
<dbReference type="GO" id="GO:0008270">
    <property type="term" value="F:zinc ion binding"/>
    <property type="evidence" value="ECO:0007669"/>
    <property type="project" value="UniProtKB-KW"/>
</dbReference>
<dbReference type="PANTHER" id="PTHR21540">
    <property type="entry name" value="RING FINGER AND SWIM DOMAIN-CONTAINING PROTEIN 2"/>
    <property type="match status" value="1"/>
</dbReference>
<feature type="compositionally biased region" description="Polar residues" evidence="2">
    <location>
        <begin position="7"/>
        <end position="24"/>
    </location>
</feature>
<dbReference type="AlphaFoldDB" id="A0A8H5LHX5"/>
<feature type="domain" description="RING-type" evidence="3">
    <location>
        <begin position="268"/>
        <end position="318"/>
    </location>
</feature>
<dbReference type="Gene3D" id="3.30.40.10">
    <property type="entry name" value="Zinc/RING finger domain, C3HC4 (zinc finger)"/>
    <property type="match status" value="1"/>
</dbReference>
<feature type="compositionally biased region" description="Basic residues" evidence="2">
    <location>
        <begin position="62"/>
        <end position="76"/>
    </location>
</feature>
<name>A0A8H5LHX5_9AGAR</name>
<reference evidence="5 6" key="1">
    <citation type="journal article" date="2020" name="ISME J.">
        <title>Uncovering the hidden diversity of litter-decomposition mechanisms in mushroom-forming fungi.</title>
        <authorList>
            <person name="Floudas D."/>
            <person name="Bentzer J."/>
            <person name="Ahren D."/>
            <person name="Johansson T."/>
            <person name="Persson P."/>
            <person name="Tunlid A."/>
        </authorList>
    </citation>
    <scope>NUCLEOTIDE SEQUENCE [LARGE SCALE GENOMIC DNA]</scope>
    <source>
        <strain evidence="5 6">CBS 146.42</strain>
    </source>
</reference>
<proteinExistence type="predicted"/>
<dbReference type="SUPFAM" id="SSF57850">
    <property type="entry name" value="RING/U-box"/>
    <property type="match status" value="1"/>
</dbReference>
<dbReference type="PROSITE" id="PS50089">
    <property type="entry name" value="ZF_RING_2"/>
    <property type="match status" value="1"/>
</dbReference>
<evidence type="ECO:0000259" key="4">
    <source>
        <dbReference type="PROSITE" id="PS50966"/>
    </source>
</evidence>
<accession>A0A8H5LHX5</accession>
<dbReference type="PROSITE" id="PS50966">
    <property type="entry name" value="ZF_SWIM"/>
    <property type="match status" value="1"/>
</dbReference>
<evidence type="ECO:0008006" key="7">
    <source>
        <dbReference type="Google" id="ProtNLM"/>
    </source>
</evidence>
<comment type="caution">
    <text evidence="5">The sequence shown here is derived from an EMBL/GenBank/DDBJ whole genome shotgun (WGS) entry which is preliminary data.</text>
</comment>